<evidence type="ECO:0000313" key="3">
    <source>
        <dbReference type="Proteomes" id="UP001204615"/>
    </source>
</evidence>
<feature type="transmembrane region" description="Helical" evidence="1">
    <location>
        <begin position="21"/>
        <end position="40"/>
    </location>
</feature>
<accession>A0ABT1FHY1</accession>
<keyword evidence="3" id="KW-1185">Reference proteome</keyword>
<reference evidence="2 3" key="1">
    <citation type="submission" date="2022-06" db="EMBL/GenBank/DDBJ databases">
        <title>Dyella sp. Sa strain:Sa Genome sequencing.</title>
        <authorList>
            <person name="Park S."/>
        </authorList>
    </citation>
    <scope>NUCLEOTIDE SEQUENCE [LARGE SCALE GENOMIC DNA]</scope>
    <source>
        <strain evidence="2 3">Sa</strain>
    </source>
</reference>
<proteinExistence type="predicted"/>
<sequence>MREDLLVVLDAISGEAAKWPGLLSLALAVFSLLVIARLSILDFGHCYRLVRGLRRGGAGAGMHSVLASLLLLAFTDGALTKRDRRTLVRRTRLRMEHELFDPMPDFRWPLPDDHPDRGVPEFAPERGRRGRRLARRAHHARLRQWRAQMRRFVAKEGDWTIYLDNPAQINARMAEVQRYFDILRGEGIEEGYRDHFLCAVEVSSGFIAPLHLLTGLLVEFNDKWGPILRAFDRDAMDYEGIAMGEASLDLRQIQMFIYNCWLLWGPSIPICGCRQWDARYRLLQYGFGDENNSIEVVGEAAAIAAQLHKLAHAEVDYDRACRSNGENDAQSRPLEAMAVPANVLGQLRLSGSLHSEDGRRVNALPKAARASWGGGQDERPVLFISGIESEASIKGSLKREERRYGRIALDDAAMPSRYYSAYLWVGFVLLGRAGDAWRPLSEILGKSSQRWKDFVPFFEHGNLADRESCAFGKRQLAAKTVAAFSRLVEGHPPGEFRHRFAFACAIDEPGCGYPLAHPEWGGGPSMRELIKQALRQSAERGDPNGRRLLEENILQFDHFDGRPGHHDYAACQLPTLVAAHYATFDD</sequence>
<name>A0ABT1FHY1_9GAMM</name>
<keyword evidence="1" id="KW-1133">Transmembrane helix</keyword>
<protein>
    <submittedName>
        <fullName evidence="2">Uncharacterized protein</fullName>
    </submittedName>
</protein>
<dbReference type="EMBL" id="JAMZEK010000004">
    <property type="protein sequence ID" value="MCP1375797.1"/>
    <property type="molecule type" value="Genomic_DNA"/>
</dbReference>
<dbReference type="RefSeq" id="WP_253568552.1">
    <property type="nucleotide sequence ID" value="NZ_JAMZEK010000004.1"/>
</dbReference>
<feature type="transmembrane region" description="Helical" evidence="1">
    <location>
        <begin position="60"/>
        <end position="79"/>
    </location>
</feature>
<keyword evidence="1" id="KW-0812">Transmembrane</keyword>
<gene>
    <name evidence="2" type="ORF">NC595_17245</name>
</gene>
<evidence type="ECO:0000256" key="1">
    <source>
        <dbReference type="SAM" id="Phobius"/>
    </source>
</evidence>
<evidence type="ECO:0000313" key="2">
    <source>
        <dbReference type="EMBL" id="MCP1375797.1"/>
    </source>
</evidence>
<keyword evidence="1" id="KW-0472">Membrane</keyword>
<organism evidence="2 3">
    <name type="scientific">Dyella lutea</name>
    <dbReference type="NCBI Taxonomy" id="2950441"/>
    <lineage>
        <taxon>Bacteria</taxon>
        <taxon>Pseudomonadati</taxon>
        <taxon>Pseudomonadota</taxon>
        <taxon>Gammaproteobacteria</taxon>
        <taxon>Lysobacterales</taxon>
        <taxon>Rhodanobacteraceae</taxon>
        <taxon>Dyella</taxon>
    </lineage>
</organism>
<dbReference type="Proteomes" id="UP001204615">
    <property type="component" value="Unassembled WGS sequence"/>
</dbReference>
<comment type="caution">
    <text evidence="2">The sequence shown here is derived from an EMBL/GenBank/DDBJ whole genome shotgun (WGS) entry which is preliminary data.</text>
</comment>